<dbReference type="AlphaFoldDB" id="A0A3S5IRS2"/>
<dbReference type="Proteomes" id="UP000283634">
    <property type="component" value="Unassembled WGS sequence"/>
</dbReference>
<dbReference type="RefSeq" id="XP_029240428.1">
    <property type="nucleotide sequence ID" value="XM_029379710.1"/>
</dbReference>
<dbReference type="OrthoDB" id="273705at2759"/>
<keyword evidence="3" id="KW-1185">Reference proteome</keyword>
<gene>
    <name evidence="2" type="ORF">TraAM80_02716</name>
</gene>
<organism evidence="2 3">
    <name type="scientific">Trypanosoma rangeli</name>
    <dbReference type="NCBI Taxonomy" id="5698"/>
    <lineage>
        <taxon>Eukaryota</taxon>
        <taxon>Discoba</taxon>
        <taxon>Euglenozoa</taxon>
        <taxon>Kinetoplastea</taxon>
        <taxon>Metakinetoplastina</taxon>
        <taxon>Trypanosomatida</taxon>
        <taxon>Trypanosomatidae</taxon>
        <taxon>Trypanosoma</taxon>
        <taxon>Herpetosoma</taxon>
    </lineage>
</organism>
<evidence type="ECO:0000313" key="2">
    <source>
        <dbReference type="EMBL" id="RNF08490.1"/>
    </source>
</evidence>
<keyword evidence="1" id="KW-1133">Transmembrane helix</keyword>
<protein>
    <submittedName>
        <fullName evidence="2">Uncharacterized protein</fullName>
    </submittedName>
</protein>
<comment type="caution">
    <text evidence="2">The sequence shown here is derived from an EMBL/GenBank/DDBJ whole genome shotgun (WGS) entry which is preliminary data.</text>
</comment>
<accession>A0A3S5IRS2</accession>
<feature type="transmembrane region" description="Helical" evidence="1">
    <location>
        <begin position="38"/>
        <end position="58"/>
    </location>
</feature>
<name>A0A3S5IRS2_TRYRA</name>
<dbReference type="EMBL" id="MKGL01000065">
    <property type="protein sequence ID" value="RNF08490.1"/>
    <property type="molecule type" value="Genomic_DNA"/>
</dbReference>
<reference evidence="2 3" key="1">
    <citation type="journal article" date="2018" name="BMC Genomics">
        <title>Genomic comparison of Trypanosoma conorhini and Trypanosoma rangeli to Trypanosoma cruzi strains of high and low virulence.</title>
        <authorList>
            <person name="Bradwell K.R."/>
            <person name="Koparde V.N."/>
            <person name="Matveyev A.V."/>
            <person name="Serrano M.G."/>
            <person name="Alves J.M."/>
            <person name="Parikh H."/>
            <person name="Huang B."/>
            <person name="Lee V."/>
            <person name="Espinosa-Alvarez O."/>
            <person name="Ortiz P.A."/>
            <person name="Costa-Martins A.G."/>
            <person name="Teixeira M.M."/>
            <person name="Buck G.A."/>
        </authorList>
    </citation>
    <scope>NUCLEOTIDE SEQUENCE [LARGE SCALE GENOMIC DNA]</scope>
    <source>
        <strain evidence="2 3">AM80</strain>
    </source>
</reference>
<dbReference type="GeneID" id="40326649"/>
<keyword evidence="1" id="KW-0812">Transmembrane</keyword>
<keyword evidence="1" id="KW-0472">Membrane</keyword>
<feature type="transmembrane region" description="Helical" evidence="1">
    <location>
        <begin position="6"/>
        <end position="31"/>
    </location>
</feature>
<proteinExistence type="predicted"/>
<evidence type="ECO:0000256" key="1">
    <source>
        <dbReference type="SAM" id="Phobius"/>
    </source>
</evidence>
<sequence length="620" mass="68023">MYGVNLLFLLLMEGLILAVSYVMLFVPLLYFDNRQQCAVYGSVMTVVLTLWSCTLHFFRIIRPVEHLSRSIRQAENVLKGFSQTPASLPLEGTASTVSNPRGATGLCDDLMEERRRVEDTLHSLHFGPQPSVHFLQDHRCAVANLLTAFLQWQQGLIDFLQMKLKEEEKARSCNDFQRSVLCHDSPANFGAARDSGGERRGSLQFLTHPQPTETVFNLGPQETSAPQGLEVSLKSAPLELQLPMSLASVQATHAGVIMPSAARKPNARSPVVSNHVDPAACLDAKPNEESVGRVGTPLLQAQESKTTQTETIASRNNSADTGVTTLEQDIMACQQSTDDTSVVDAVNNNLLSLTSPAGELSIAAARDSARETLENNGPFFPSLRRGERFATDNNNVFFYLIVKRQQDPETIIGFEARFSFNSDRRSREENFTKLPSGRDTLQFAEAMPFEGFALNAKSRRVCLSDAQKMLAGFLTCEVEADGDVGTTNGTLETRLKRSALVGEDTTFHGSNRERAFILSWAALPELPIRLTTLPVNLSPSESCTLPILECLISDVLCILTSAVLFVELVRGDTWVERAVSVELHGVSIEDTSDEDYVEAAAVESGAQLCFGMSVTEVIKL</sequence>
<evidence type="ECO:0000313" key="3">
    <source>
        <dbReference type="Proteomes" id="UP000283634"/>
    </source>
</evidence>